<evidence type="ECO:0000313" key="2">
    <source>
        <dbReference type="Proteomes" id="UP000886520"/>
    </source>
</evidence>
<sequence>MIDSFEHDQSVLVKGDFLCFDGMSEADKFLMEINNSDGIKEYQDEDGAIVLANKDLDTSVETSSSKVLDTCCQRKSGKKRKMSEKMKTLSELDSARKRESNVNEKIVSTSSKKNIDYDDSAKVAKMDSYTLEDMETVLLVYTKKRTVNEMYFSLRKAYLNLKKEEITFKDYTKDLKNPNSHLMAKQVTSWLIDMKKIVIHGYSPLSANDIELLC</sequence>
<proteinExistence type="predicted"/>
<evidence type="ECO:0000313" key="1">
    <source>
        <dbReference type="EMBL" id="KAI5078906.1"/>
    </source>
</evidence>
<organism evidence="1 2">
    <name type="scientific">Adiantum capillus-veneris</name>
    <name type="common">Maidenhair fern</name>
    <dbReference type="NCBI Taxonomy" id="13818"/>
    <lineage>
        <taxon>Eukaryota</taxon>
        <taxon>Viridiplantae</taxon>
        <taxon>Streptophyta</taxon>
        <taxon>Embryophyta</taxon>
        <taxon>Tracheophyta</taxon>
        <taxon>Polypodiopsida</taxon>
        <taxon>Polypodiidae</taxon>
        <taxon>Polypodiales</taxon>
        <taxon>Pteridineae</taxon>
        <taxon>Pteridaceae</taxon>
        <taxon>Vittarioideae</taxon>
        <taxon>Adiantum</taxon>
    </lineage>
</organism>
<protein>
    <submittedName>
        <fullName evidence="1">Uncharacterized protein</fullName>
    </submittedName>
</protein>
<name>A0A9D4V3W1_ADICA</name>
<gene>
    <name evidence="1" type="ORF">GOP47_0006577</name>
</gene>
<accession>A0A9D4V3W1</accession>
<dbReference type="AlphaFoldDB" id="A0A9D4V3W1"/>
<reference evidence="1" key="1">
    <citation type="submission" date="2021-01" db="EMBL/GenBank/DDBJ databases">
        <title>Adiantum capillus-veneris genome.</title>
        <authorList>
            <person name="Fang Y."/>
            <person name="Liao Q."/>
        </authorList>
    </citation>
    <scope>NUCLEOTIDE SEQUENCE</scope>
    <source>
        <strain evidence="1">H3</strain>
        <tissue evidence="1">Leaf</tissue>
    </source>
</reference>
<keyword evidence="2" id="KW-1185">Reference proteome</keyword>
<comment type="caution">
    <text evidence="1">The sequence shown here is derived from an EMBL/GenBank/DDBJ whole genome shotgun (WGS) entry which is preliminary data.</text>
</comment>
<dbReference type="Proteomes" id="UP000886520">
    <property type="component" value="Chromosome 6"/>
</dbReference>
<dbReference type="EMBL" id="JABFUD020000006">
    <property type="protein sequence ID" value="KAI5078906.1"/>
    <property type="molecule type" value="Genomic_DNA"/>
</dbReference>